<accession>A0A3A1YFE8</accession>
<dbReference type="OrthoDB" id="5691752at2"/>
<evidence type="ECO:0000256" key="1">
    <source>
        <dbReference type="SAM" id="Phobius"/>
    </source>
</evidence>
<keyword evidence="3" id="KW-1185">Reference proteome</keyword>
<sequence>MIVAWLAGLFRTGKNNPTLLLLIVFVVYFFITQYQSRLQDKRIISLAEQNITYVQRLEAEQLEAKEMRTKIYDMQQELHKLTVYKNTLTKDYQSKLLMISNELQNSTCANVTLPDNLVKWLQLNPDANKTASNNK</sequence>
<gene>
    <name evidence="2" type="ORF">CKF58_06380</name>
</gene>
<feature type="transmembrane region" description="Helical" evidence="1">
    <location>
        <begin position="18"/>
        <end position="34"/>
    </location>
</feature>
<keyword evidence="1" id="KW-0812">Transmembrane</keyword>
<name>A0A3A1YFE8_9GAMM</name>
<evidence type="ECO:0000313" key="2">
    <source>
        <dbReference type="EMBL" id="RIY36009.1"/>
    </source>
</evidence>
<keyword evidence="1" id="KW-1133">Transmembrane helix</keyword>
<comment type="caution">
    <text evidence="2">The sequence shown here is derived from an EMBL/GenBank/DDBJ whole genome shotgun (WGS) entry which is preliminary data.</text>
</comment>
<keyword evidence="1" id="KW-0472">Membrane</keyword>
<dbReference type="RefSeq" id="WP_119532112.1">
    <property type="nucleotide sequence ID" value="NZ_JBHSSP010000028.1"/>
</dbReference>
<protein>
    <recommendedName>
        <fullName evidence="4">DUF2570 domain-containing protein</fullName>
    </recommendedName>
</protein>
<evidence type="ECO:0008006" key="4">
    <source>
        <dbReference type="Google" id="ProtNLM"/>
    </source>
</evidence>
<proteinExistence type="predicted"/>
<dbReference type="AlphaFoldDB" id="A0A3A1YFE8"/>
<dbReference type="EMBL" id="NRJG01000120">
    <property type="protein sequence ID" value="RIY36009.1"/>
    <property type="molecule type" value="Genomic_DNA"/>
</dbReference>
<organism evidence="2 3">
    <name type="scientific">Psittacicella hinzii</name>
    <dbReference type="NCBI Taxonomy" id="2028575"/>
    <lineage>
        <taxon>Bacteria</taxon>
        <taxon>Pseudomonadati</taxon>
        <taxon>Pseudomonadota</taxon>
        <taxon>Gammaproteobacteria</taxon>
        <taxon>Pasteurellales</taxon>
        <taxon>Psittacicellaceae</taxon>
        <taxon>Psittacicella</taxon>
    </lineage>
</organism>
<reference evidence="2 3" key="1">
    <citation type="submission" date="2017-08" db="EMBL/GenBank/DDBJ databases">
        <title>Reclassification of Bisgaard taxon 37 and 44.</title>
        <authorList>
            <person name="Christensen H."/>
        </authorList>
    </citation>
    <scope>NUCLEOTIDE SEQUENCE [LARGE SCALE GENOMIC DNA]</scope>
    <source>
        <strain evidence="2 3">111</strain>
    </source>
</reference>
<dbReference type="Proteomes" id="UP000265916">
    <property type="component" value="Unassembled WGS sequence"/>
</dbReference>
<evidence type="ECO:0000313" key="3">
    <source>
        <dbReference type="Proteomes" id="UP000265916"/>
    </source>
</evidence>